<dbReference type="GO" id="GO:0007264">
    <property type="term" value="P:small GTPase-mediated signal transduction"/>
    <property type="evidence" value="ECO:0007669"/>
    <property type="project" value="InterPro"/>
</dbReference>
<name>A0A0Q9YSK4_9GAMM</name>
<evidence type="ECO:0000313" key="5">
    <source>
        <dbReference type="EMBL" id="KRG20690.1"/>
    </source>
</evidence>
<feature type="compositionally biased region" description="Basic and acidic residues" evidence="2">
    <location>
        <begin position="276"/>
        <end position="285"/>
    </location>
</feature>
<dbReference type="SUPFAM" id="SSF48366">
    <property type="entry name" value="Ras GEF"/>
    <property type="match status" value="1"/>
</dbReference>
<dbReference type="Proteomes" id="UP000051497">
    <property type="component" value="Unassembled WGS sequence"/>
</dbReference>
<evidence type="ECO:0000259" key="4">
    <source>
        <dbReference type="PROSITE" id="PS50011"/>
    </source>
</evidence>
<evidence type="ECO:0000256" key="2">
    <source>
        <dbReference type="SAM" id="MobiDB-lite"/>
    </source>
</evidence>
<protein>
    <submittedName>
        <fullName evidence="5 6">Protein kinase</fullName>
    </submittedName>
</protein>
<feature type="region of interest" description="Disordered" evidence="2">
    <location>
        <begin position="1699"/>
        <end position="1748"/>
    </location>
</feature>
<keyword evidence="1" id="KW-0067">ATP-binding</keyword>
<keyword evidence="7" id="KW-1185">Reference proteome</keyword>
<feature type="compositionally biased region" description="Polar residues" evidence="2">
    <location>
        <begin position="243"/>
        <end position="275"/>
    </location>
</feature>
<proteinExistence type="predicted"/>
<dbReference type="PROSITE" id="PS50009">
    <property type="entry name" value="RASGEF_CAT"/>
    <property type="match status" value="1"/>
</dbReference>
<dbReference type="STRING" id="295108.HT99x_02177"/>
<dbReference type="SMART" id="SM00220">
    <property type="entry name" value="S_TKc"/>
    <property type="match status" value="1"/>
</dbReference>
<feature type="compositionally biased region" description="Polar residues" evidence="2">
    <location>
        <begin position="307"/>
        <end position="341"/>
    </location>
</feature>
<dbReference type="InterPro" id="IPR000719">
    <property type="entry name" value="Prot_kinase_dom"/>
</dbReference>
<organism evidence="5">
    <name type="scientific">Candidatus Berkiella aquae</name>
    <dbReference type="NCBI Taxonomy" id="295108"/>
    <lineage>
        <taxon>Bacteria</taxon>
        <taxon>Pseudomonadati</taxon>
        <taxon>Pseudomonadota</taxon>
        <taxon>Gammaproteobacteria</taxon>
        <taxon>Candidatus Berkiellales</taxon>
        <taxon>Candidatus Berkiellaceae</taxon>
        <taxon>Candidatus Berkiella</taxon>
    </lineage>
</organism>
<sequence>MEGGTISLEQISNELAVFAATLTDDDAKEDVNSAQLDVEGLITNASDEQAYASLVEILQKLAVHLGNSQVREKGNELLARVKASTSLAEGMESEAEEKSEEKTSAAKKQVTFSQKPPEVRKIKMIGKWKAPSIGDENSPPIESRRKGRYSVEEMENKEAVVDNTEAALSDDVIQAAEAFLENPEAHKVEKLKEFLTLVAPKVGEENLYGIVRVPNGTYKVTEYSTMATITLTKDEVVDLAQKQKSAKSSTDISNRSQTTSSISVASNTNAAVKTDAQSKNKTDKNLRKRRSNALKNVFGRIRRKSTAAKSATDLNTGTANKNTAVNPSTLTMPSATGQNQVPIQTTKKPAKIEKRFGSHLLNVNPIDFKAADEYFSAHPDAVKIKKGTVLTTTDELMQEKQITLNCSMIRPRENKVIYALANGEYLGEGAYGIVKIAQNQQGQTFAIKIEGKGKKADDTAESKITKFIGYLKATETRKLEESKDYRGVSTDEKSYTIMQLRQGKEIFEHLYTNVLTAGQLYTKDDQDQKRRQDETALSEEQKLIIAYKSCQAVNDLHLRGVIHGDIKPANLMANVKGQQIVVAAIDFGFSFQFDLSKIPPDPIAHAGAPEGTDPRYMPPEVRVANPRSPEYKVGEMAQFSPASDCYSLGVMFEDDMQLSSEITQGLKNSDPNKRDTLLKTMGHIVAQLEKIPEQSRTPEINKVIHEHHHGVKRFKEQEGPKEQATFISQLMSGFRDPRESVGDAVNATSYTTDDYDNMAIGMYDVLTPPEFYADLEKSYSELNSPEEQAIYKHNAMILLKALLKVDVNHEYLEKNKKGIEQFSKNLSAEQASELKLLISAQNNKAKSIPQPTTSDTSTLVDIDDFIDSKLKDPAQQDNIASIAAMFADDLQAHHANLFKAVSPLELQIKKIDNDKQRSLAINQMTDSYNFLSAKVVHDIIHATSKEHQQAIYTFYINLMESCLKRGDYLSASAIQGGLTNTAVERLKYLTNNVNEQASIARASKLFNPEGSSKNLRESMQARIASGMEVIPLPSVLIKDLINVAEIPKISETTKKVSGTRVQIVGHLIKTAIVENQDRIGETTSQPKTNIKSVLATTVQPLGNYYNYTLEFFPRGKTEPDFSKVKSKQNTADDINAAHAEAVKKMDVLKQEISVVMQELKTEHAKESPDISKLIELRKSLKKIHESITGLLNVEKNNLKIVSDARKIPFDEAVIKENDALIKSLLVAKIEQYFKDEIKDDTEISNLYDQASNLEIYRDLNFTDSMKPFVTAISNKRTLMFLQGNDNDNDKIDPAEVILERSLKEYAKALVQVQSANKTPNDEQFLAAKKDQIEEIVGRIKTAMQSDDATLKAAGDRVNDKIQGMITAYTAIKQHLESQATVQPKQPVKKGFARKIKSIPRKIRGLRNKKQKSLPKEETKDLLSLINHLRDETQRRTRDISNQEVTKPKNVTFAETDDIITNDRTVHVSPTDRSDDEVSEVEREENAVATVDTRATTQNEPETQVLEVETTTLTEPELQSIQPSITAPTEPKPHVEEARTTIRTEPETHVQTSRKRDHGAAFSNEALALAGCLEHLSDPSAKVSQQFRSDAMRQSVDALKQLPKDMKPKNFADIVSMASTDIDNRNINEVTRKVATETIMAVIIPPYATLNQLKQIEKDLASRVSSLKLTDPMTQQIAGKIAIREAVMQHVKASILEKTADHQARPSALRPSVGAHSTPTLGEGMAKPQLAQEPEPLDLPKIKRTQHKT</sequence>
<dbReference type="Gene3D" id="3.30.200.20">
    <property type="entry name" value="Phosphorylase Kinase, domain 1"/>
    <property type="match status" value="1"/>
</dbReference>
<dbReference type="GO" id="GO:0004674">
    <property type="term" value="F:protein serine/threonine kinase activity"/>
    <property type="evidence" value="ECO:0007669"/>
    <property type="project" value="TreeGrafter"/>
</dbReference>
<feature type="region of interest" description="Disordered" evidence="2">
    <location>
        <begin position="305"/>
        <end position="341"/>
    </location>
</feature>
<dbReference type="InterPro" id="IPR023578">
    <property type="entry name" value="Ras_GEF_dom_sf"/>
</dbReference>
<dbReference type="SUPFAM" id="SSF56112">
    <property type="entry name" value="Protein kinase-like (PK-like)"/>
    <property type="match status" value="1"/>
</dbReference>
<dbReference type="PANTHER" id="PTHR44167">
    <property type="entry name" value="OVARIAN-SPECIFIC SERINE/THREONINE-PROTEIN KINASE LOK-RELATED"/>
    <property type="match status" value="1"/>
</dbReference>
<dbReference type="Gene3D" id="1.10.510.10">
    <property type="entry name" value="Transferase(Phosphotransferase) domain 1"/>
    <property type="match status" value="1"/>
</dbReference>
<reference evidence="5" key="1">
    <citation type="submission" date="2015-09" db="EMBL/GenBank/DDBJ databases">
        <title>Draft Genome Sequences of Two Novel Amoeba-resistant Intranuclear Bacteria, Candidatus Berkiella cookevillensis and Candidatus Berkiella aquae.</title>
        <authorList>
            <person name="Mehari Y.T."/>
            <person name="Arivett B.A."/>
            <person name="Farone A.L."/>
            <person name="Gunderson J.H."/>
            <person name="Farone M.B."/>
        </authorList>
    </citation>
    <scope>NUCLEOTIDE SEQUENCE [LARGE SCALE GENOMIC DNA]</scope>
    <source>
        <strain evidence="5">HT99</strain>
    </source>
</reference>
<dbReference type="GO" id="GO:0005524">
    <property type="term" value="F:ATP binding"/>
    <property type="evidence" value="ECO:0007669"/>
    <property type="project" value="UniProtKB-UniRule"/>
</dbReference>
<dbReference type="Pfam" id="PF00069">
    <property type="entry name" value="Pkinase"/>
    <property type="match status" value="1"/>
</dbReference>
<dbReference type="GO" id="GO:0005085">
    <property type="term" value="F:guanyl-nucleotide exchange factor activity"/>
    <property type="evidence" value="ECO:0007669"/>
    <property type="project" value="InterPro"/>
</dbReference>
<dbReference type="OrthoDB" id="4103069at2"/>
<dbReference type="InterPro" id="IPR011009">
    <property type="entry name" value="Kinase-like_dom_sf"/>
</dbReference>
<dbReference type="InterPro" id="IPR036964">
    <property type="entry name" value="RASGEF_cat_dom_sf"/>
</dbReference>
<dbReference type="PROSITE" id="PS50011">
    <property type="entry name" value="PROTEIN_KINASE_DOM"/>
    <property type="match status" value="1"/>
</dbReference>
<dbReference type="PROSITE" id="PS00107">
    <property type="entry name" value="PROTEIN_KINASE_ATP"/>
    <property type="match status" value="1"/>
</dbReference>
<feature type="region of interest" description="Disordered" evidence="2">
    <location>
        <begin position="243"/>
        <end position="292"/>
    </location>
</feature>
<feature type="region of interest" description="Disordered" evidence="2">
    <location>
        <begin position="1465"/>
        <end position="1486"/>
    </location>
</feature>
<dbReference type="InterPro" id="IPR017441">
    <property type="entry name" value="Protein_kinase_ATP_BS"/>
</dbReference>
<feature type="region of interest" description="Disordered" evidence="2">
    <location>
        <begin position="86"/>
        <end position="108"/>
    </location>
</feature>
<dbReference type="Pfam" id="PF00617">
    <property type="entry name" value="RasGEF"/>
    <property type="match status" value="1"/>
</dbReference>
<feature type="domain" description="Ras-GEF" evidence="3">
    <location>
        <begin position="882"/>
        <end position="1114"/>
    </location>
</feature>
<feature type="domain" description="Protein kinase" evidence="4">
    <location>
        <begin position="420"/>
        <end position="751"/>
    </location>
</feature>
<keyword evidence="5" id="KW-0418">Kinase</keyword>
<reference evidence="6" key="3">
    <citation type="submission" date="2021-06" db="EMBL/GenBank/DDBJ databases">
        <title>Genomic Description and Analysis of Intracellular Bacteria, Candidatus Berkiella cookevillensis and Candidatus Berkiella aquae.</title>
        <authorList>
            <person name="Kidane D.T."/>
            <person name="Mehari Y.T."/>
            <person name="Rice F.C."/>
            <person name="Arivett B.A."/>
            <person name="Farone A.L."/>
            <person name="Berk S.G."/>
            <person name="Farone M.B."/>
        </authorList>
    </citation>
    <scope>NUCLEOTIDE SEQUENCE</scope>
    <source>
        <strain evidence="6">HT99</strain>
    </source>
</reference>
<reference evidence="6" key="2">
    <citation type="journal article" date="2016" name="Genome Announc.">
        <title>Draft Genome Sequences of Two Novel Amoeba-Resistant Intranuclear Bacteria, 'Candidatus Berkiella cookevillensis' and 'Candidatus Berkiella aquae'.</title>
        <authorList>
            <person name="Mehari Y.T."/>
            <person name="Arivett B.A."/>
            <person name="Farone A.L."/>
            <person name="Gunderson J.H."/>
            <person name="Farone M.B."/>
        </authorList>
    </citation>
    <scope>NUCLEOTIDE SEQUENCE</scope>
    <source>
        <strain evidence="6">HT99</strain>
    </source>
</reference>
<evidence type="ECO:0000313" key="7">
    <source>
        <dbReference type="Proteomes" id="UP000051497"/>
    </source>
</evidence>
<keyword evidence="1" id="KW-0547">Nucleotide-binding</keyword>
<evidence type="ECO:0000256" key="1">
    <source>
        <dbReference type="PROSITE-ProRule" id="PRU10141"/>
    </source>
</evidence>
<keyword evidence="5" id="KW-0808">Transferase</keyword>
<dbReference type="InterPro" id="IPR001895">
    <property type="entry name" value="RASGEF_cat_dom"/>
</dbReference>
<comment type="caution">
    <text evidence="5">The sequence shown here is derived from an EMBL/GenBank/DDBJ whole genome shotgun (WGS) entry which is preliminary data.</text>
</comment>
<dbReference type="SMART" id="SM00147">
    <property type="entry name" value="RasGEF"/>
    <property type="match status" value="1"/>
</dbReference>
<gene>
    <name evidence="6" type="ORF">HT99x_004715</name>
    <name evidence="5" type="ORF">HT99x_02177</name>
</gene>
<dbReference type="EMBL" id="LKAJ01000009">
    <property type="protein sequence ID" value="KRG20690.1"/>
    <property type="molecule type" value="Genomic_DNA"/>
</dbReference>
<dbReference type="PANTHER" id="PTHR44167:SF24">
    <property type="entry name" value="SERINE_THREONINE-PROTEIN KINASE CHK2"/>
    <property type="match status" value="1"/>
</dbReference>
<feature type="binding site" evidence="1">
    <location>
        <position position="448"/>
    </location>
    <ligand>
        <name>ATP</name>
        <dbReference type="ChEBI" id="CHEBI:30616"/>
    </ligand>
</feature>
<evidence type="ECO:0000313" key="6">
    <source>
        <dbReference type="EMBL" id="MCS5710721.1"/>
    </source>
</evidence>
<dbReference type="RefSeq" id="WP_075066798.1">
    <property type="nucleotide sequence ID" value="NZ_LKAJ02000001.1"/>
</dbReference>
<evidence type="ECO:0000259" key="3">
    <source>
        <dbReference type="PROSITE" id="PS50009"/>
    </source>
</evidence>
<dbReference type="Gene3D" id="1.10.840.10">
    <property type="entry name" value="Ras guanine-nucleotide exchange factors catalytic domain"/>
    <property type="match status" value="1"/>
</dbReference>
<accession>A0A0Q9YSK4</accession>
<dbReference type="EMBL" id="LKAJ02000001">
    <property type="protein sequence ID" value="MCS5710721.1"/>
    <property type="molecule type" value="Genomic_DNA"/>
</dbReference>